<accession>A0ABV8C9W3</accession>
<keyword evidence="2" id="KW-0732">Signal</keyword>
<sequence length="230" mass="23263">MAITRWARRAVLTATALAFALPFTTGTAQADPIIEALADNNVNLTVGAYNNNVNSIPVSLGAGASLNTGSGITLGLDENDGIELAMDIGHAGVWADASVGVPFTDIEVGAAVAAEVDVPDVNVAVGNAGVDVALDQTETDDRAPVAAPPAAPAAAEPEPAVAAPPAPEATELVQTAVTITEDTAAVTEDPKGEPEEEDCPEEVRPHGCPNITALGILSVCLLPNLVQLHI</sequence>
<feature type="region of interest" description="Disordered" evidence="1">
    <location>
        <begin position="183"/>
        <end position="204"/>
    </location>
</feature>
<comment type="caution">
    <text evidence="3">The sequence shown here is derived from an EMBL/GenBank/DDBJ whole genome shotgun (WGS) entry which is preliminary data.</text>
</comment>
<keyword evidence="4" id="KW-1185">Reference proteome</keyword>
<evidence type="ECO:0008006" key="5">
    <source>
        <dbReference type="Google" id="ProtNLM"/>
    </source>
</evidence>
<dbReference type="Proteomes" id="UP001595690">
    <property type="component" value="Unassembled WGS sequence"/>
</dbReference>
<evidence type="ECO:0000313" key="4">
    <source>
        <dbReference type="Proteomes" id="UP001595690"/>
    </source>
</evidence>
<dbReference type="EMBL" id="JBHRZI010000057">
    <property type="protein sequence ID" value="MFC3898726.1"/>
    <property type="molecule type" value="Genomic_DNA"/>
</dbReference>
<protein>
    <recommendedName>
        <fullName evidence="5">Small secreted domain</fullName>
    </recommendedName>
</protein>
<feature type="compositionally biased region" description="Low complexity" evidence="1">
    <location>
        <begin position="152"/>
        <end position="161"/>
    </location>
</feature>
<evidence type="ECO:0000256" key="2">
    <source>
        <dbReference type="SAM" id="SignalP"/>
    </source>
</evidence>
<dbReference type="RefSeq" id="WP_382380468.1">
    <property type="nucleotide sequence ID" value="NZ_JBHRZI010000057.1"/>
</dbReference>
<gene>
    <name evidence="3" type="ORF">ACFOWZ_45285</name>
</gene>
<proteinExistence type="predicted"/>
<evidence type="ECO:0000256" key="1">
    <source>
        <dbReference type="SAM" id="MobiDB-lite"/>
    </source>
</evidence>
<feature type="signal peptide" evidence="2">
    <location>
        <begin position="1"/>
        <end position="30"/>
    </location>
</feature>
<reference evidence="4" key="1">
    <citation type="journal article" date="2019" name="Int. J. Syst. Evol. Microbiol.">
        <title>The Global Catalogue of Microorganisms (GCM) 10K type strain sequencing project: providing services to taxonomists for standard genome sequencing and annotation.</title>
        <authorList>
            <consortium name="The Broad Institute Genomics Platform"/>
            <consortium name="The Broad Institute Genome Sequencing Center for Infectious Disease"/>
            <person name="Wu L."/>
            <person name="Ma J."/>
        </authorList>
    </citation>
    <scope>NUCLEOTIDE SEQUENCE [LARGE SCALE GENOMIC DNA]</scope>
    <source>
        <strain evidence="4">CGMCC 4.7405</strain>
    </source>
</reference>
<feature type="region of interest" description="Disordered" evidence="1">
    <location>
        <begin position="139"/>
        <end position="168"/>
    </location>
</feature>
<feature type="chain" id="PRO_5045416628" description="Small secreted domain" evidence="2">
    <location>
        <begin position="31"/>
        <end position="230"/>
    </location>
</feature>
<evidence type="ECO:0000313" key="3">
    <source>
        <dbReference type="EMBL" id="MFC3898726.1"/>
    </source>
</evidence>
<organism evidence="3 4">
    <name type="scientific">Lentzea rhizosphaerae</name>
    <dbReference type="NCBI Taxonomy" id="2041025"/>
    <lineage>
        <taxon>Bacteria</taxon>
        <taxon>Bacillati</taxon>
        <taxon>Actinomycetota</taxon>
        <taxon>Actinomycetes</taxon>
        <taxon>Pseudonocardiales</taxon>
        <taxon>Pseudonocardiaceae</taxon>
        <taxon>Lentzea</taxon>
    </lineage>
</organism>
<name>A0ABV8C9W3_9PSEU</name>